<dbReference type="Pfam" id="PF04434">
    <property type="entry name" value="SWIM"/>
    <property type="match status" value="1"/>
</dbReference>
<dbReference type="EMBL" id="RCTF01000003">
    <property type="protein sequence ID" value="RLP80550.1"/>
    <property type="molecule type" value="Genomic_DNA"/>
</dbReference>
<dbReference type="AlphaFoldDB" id="A0A3L7ALF9"/>
<gene>
    <name evidence="4" type="ORF">D9R14_05745</name>
</gene>
<feature type="domain" description="SWIM-type" evidence="3">
    <location>
        <begin position="24"/>
        <end position="62"/>
    </location>
</feature>
<reference evidence="4 5" key="1">
    <citation type="submission" date="2018-10" db="EMBL/GenBank/DDBJ databases">
        <title>Xanthobacter tagetidis genome sequencing and assembly.</title>
        <authorList>
            <person name="Maclea K.S."/>
            <person name="Goen A.E."/>
            <person name="Fatima S.A."/>
        </authorList>
    </citation>
    <scope>NUCLEOTIDE SEQUENCE [LARGE SCALE GENOMIC DNA]</scope>
    <source>
        <strain evidence="4 5">ATCC 700314</strain>
    </source>
</reference>
<organism evidence="4 5">
    <name type="scientific">Xanthobacter tagetidis</name>
    <dbReference type="NCBI Taxonomy" id="60216"/>
    <lineage>
        <taxon>Bacteria</taxon>
        <taxon>Pseudomonadati</taxon>
        <taxon>Pseudomonadota</taxon>
        <taxon>Alphaproteobacteria</taxon>
        <taxon>Hyphomicrobiales</taxon>
        <taxon>Xanthobacteraceae</taxon>
        <taxon>Xanthobacter</taxon>
    </lineage>
</organism>
<keyword evidence="1" id="KW-0863">Zinc-finger</keyword>
<evidence type="ECO:0000256" key="1">
    <source>
        <dbReference type="PROSITE-ProRule" id="PRU00325"/>
    </source>
</evidence>
<dbReference type="PROSITE" id="PS50966">
    <property type="entry name" value="ZF_SWIM"/>
    <property type="match status" value="1"/>
</dbReference>
<feature type="region of interest" description="Disordered" evidence="2">
    <location>
        <begin position="68"/>
        <end position="103"/>
    </location>
</feature>
<dbReference type="GO" id="GO:0008270">
    <property type="term" value="F:zinc ion binding"/>
    <property type="evidence" value="ECO:0007669"/>
    <property type="project" value="UniProtKB-KW"/>
</dbReference>
<keyword evidence="1" id="KW-0862">Zinc</keyword>
<accession>A0A3L7ALF9</accession>
<evidence type="ECO:0000313" key="4">
    <source>
        <dbReference type="EMBL" id="RLP80550.1"/>
    </source>
</evidence>
<comment type="caution">
    <text evidence="4">The sequence shown here is derived from an EMBL/GenBank/DDBJ whole genome shotgun (WGS) entry which is preliminary data.</text>
</comment>
<evidence type="ECO:0000256" key="2">
    <source>
        <dbReference type="SAM" id="MobiDB-lite"/>
    </source>
</evidence>
<sequence>MGLEGGAVGDILRFQVQGSARVPYVVMFEGSGGGLRAFCTCPAGGRGGRFCKHAAGLLMGDVTALVGRRPKRGRGPQGAGARLAAGGAGRHAPGQALPTHNGGCGKPCGCARRLRRSDHAPRPRGRAGR</sequence>
<name>A0A3L7ALF9_9HYPH</name>
<dbReference type="Proteomes" id="UP000269692">
    <property type="component" value="Unassembled WGS sequence"/>
</dbReference>
<protein>
    <recommendedName>
        <fullName evidence="3">SWIM-type domain-containing protein</fullName>
    </recommendedName>
</protein>
<dbReference type="InterPro" id="IPR007527">
    <property type="entry name" value="Znf_SWIM"/>
</dbReference>
<dbReference type="OrthoDB" id="8450345at2"/>
<keyword evidence="5" id="KW-1185">Reference proteome</keyword>
<proteinExistence type="predicted"/>
<evidence type="ECO:0000313" key="5">
    <source>
        <dbReference type="Proteomes" id="UP000269692"/>
    </source>
</evidence>
<evidence type="ECO:0000259" key="3">
    <source>
        <dbReference type="PROSITE" id="PS50966"/>
    </source>
</evidence>
<keyword evidence="1" id="KW-0479">Metal-binding</keyword>
<feature type="compositionally biased region" description="Low complexity" evidence="2">
    <location>
        <begin position="79"/>
        <end position="94"/>
    </location>
</feature>